<dbReference type="Pfam" id="PF00563">
    <property type="entry name" value="EAL"/>
    <property type="match status" value="1"/>
</dbReference>
<dbReference type="Pfam" id="PF00990">
    <property type="entry name" value="GGDEF"/>
    <property type="match status" value="1"/>
</dbReference>
<dbReference type="InterPro" id="IPR000700">
    <property type="entry name" value="PAS-assoc_C"/>
</dbReference>
<organism evidence="5 6">
    <name type="scientific">Lysobacter niastensis</name>
    <dbReference type="NCBI Taxonomy" id="380629"/>
    <lineage>
        <taxon>Bacteria</taxon>
        <taxon>Pseudomonadati</taxon>
        <taxon>Pseudomonadota</taxon>
        <taxon>Gammaproteobacteria</taxon>
        <taxon>Lysobacterales</taxon>
        <taxon>Lysobacteraceae</taxon>
        <taxon>Lysobacter</taxon>
    </lineage>
</organism>
<dbReference type="InterPro" id="IPR001633">
    <property type="entry name" value="EAL_dom"/>
</dbReference>
<dbReference type="InterPro" id="IPR035965">
    <property type="entry name" value="PAS-like_dom_sf"/>
</dbReference>
<dbReference type="PANTHER" id="PTHR44757:SF2">
    <property type="entry name" value="BIOFILM ARCHITECTURE MAINTENANCE PROTEIN MBAA"/>
    <property type="match status" value="1"/>
</dbReference>
<feature type="domain" description="PAS" evidence="1">
    <location>
        <begin position="3"/>
        <end position="76"/>
    </location>
</feature>
<dbReference type="CDD" id="cd00130">
    <property type="entry name" value="PAS"/>
    <property type="match status" value="1"/>
</dbReference>
<accession>A0ABS0B9Y1</accession>
<evidence type="ECO:0000313" key="5">
    <source>
        <dbReference type="EMBL" id="MBF6024462.1"/>
    </source>
</evidence>
<dbReference type="Proteomes" id="UP001429984">
    <property type="component" value="Unassembled WGS sequence"/>
</dbReference>
<dbReference type="Gene3D" id="3.30.450.20">
    <property type="entry name" value="PAS domain"/>
    <property type="match status" value="1"/>
</dbReference>
<evidence type="ECO:0000313" key="6">
    <source>
        <dbReference type="Proteomes" id="UP001429984"/>
    </source>
</evidence>
<protein>
    <submittedName>
        <fullName evidence="5">Diguanylate cyclase</fullName>
    </submittedName>
</protein>
<name>A0ABS0B9Y1_9GAMM</name>
<evidence type="ECO:0000259" key="3">
    <source>
        <dbReference type="PROSITE" id="PS50883"/>
    </source>
</evidence>
<dbReference type="SMART" id="SM00091">
    <property type="entry name" value="PAS"/>
    <property type="match status" value="1"/>
</dbReference>
<dbReference type="PROSITE" id="PS50883">
    <property type="entry name" value="EAL"/>
    <property type="match status" value="1"/>
</dbReference>
<dbReference type="InterPro" id="IPR000014">
    <property type="entry name" value="PAS"/>
</dbReference>
<dbReference type="InterPro" id="IPR029787">
    <property type="entry name" value="Nucleotide_cyclase"/>
</dbReference>
<dbReference type="CDD" id="cd01948">
    <property type="entry name" value="EAL"/>
    <property type="match status" value="1"/>
</dbReference>
<sequence length="558" mass="61238">MNSRELLQAIIDSPTSHAIMFMGPDGVIQLWNSGAERIFGYGDEEIVGQPADVLFVPQDLEDGAPQTELDDALRTGCGGDFRWHVRKDGSTFWADGMIYPVRSRKGALMGFVKILRDATEQKRAEEQISKLALADVLTGLPNRAEFMTRLEEAAALSERNGHSFFVMLMDLDHFKSINDRLGHLGGDDLLKQAAARMRSVVRETDVVARLGGDEFAMLVSDADGGQVGSAIAEKVLAAMAEPFRTDGHEVRTGVSIGISVFPSDSTDIEQLLRNADAALYKAKSEGRHGYQYFTEIMDFRAHQRSREIQMLARVSPRHFHLMYQPVVDGAGNVLAIEALLRCSHPFFASYPVERLVGLAAETGRLRDIGIRSVTKACTQAAKWQREGWPQLHLVMNFCRVEIGAAGLAERIAKTVVKTGFPLECFEADFPEDQLHGGRRDEVTLQEIREAGLALTIDDFSGTQVGLTRLASTAARIKIDLKHFPGFPSDPGACAVLSATIQLAHALGLLVVVERVQTPAEADFIRDRCDAMQGFHVAEPMTGSDMGHWLAAHRTGLVA</sequence>
<dbReference type="PROSITE" id="PS50887">
    <property type="entry name" value="GGDEF"/>
    <property type="match status" value="1"/>
</dbReference>
<keyword evidence="6" id="KW-1185">Reference proteome</keyword>
<dbReference type="InterPro" id="IPR035919">
    <property type="entry name" value="EAL_sf"/>
</dbReference>
<dbReference type="InterPro" id="IPR052155">
    <property type="entry name" value="Biofilm_reg_signaling"/>
</dbReference>
<dbReference type="SUPFAM" id="SSF141868">
    <property type="entry name" value="EAL domain-like"/>
    <property type="match status" value="1"/>
</dbReference>
<feature type="domain" description="GGDEF" evidence="4">
    <location>
        <begin position="162"/>
        <end position="295"/>
    </location>
</feature>
<feature type="domain" description="PAC" evidence="2">
    <location>
        <begin position="77"/>
        <end position="130"/>
    </location>
</feature>
<dbReference type="NCBIfam" id="TIGR00254">
    <property type="entry name" value="GGDEF"/>
    <property type="match status" value="1"/>
</dbReference>
<dbReference type="InterPro" id="IPR043128">
    <property type="entry name" value="Rev_trsase/Diguanyl_cyclase"/>
</dbReference>
<dbReference type="InterPro" id="IPR000160">
    <property type="entry name" value="GGDEF_dom"/>
</dbReference>
<dbReference type="Pfam" id="PF13426">
    <property type="entry name" value="PAS_9"/>
    <property type="match status" value="1"/>
</dbReference>
<dbReference type="SMART" id="SM00052">
    <property type="entry name" value="EAL"/>
    <property type="match status" value="1"/>
</dbReference>
<dbReference type="SMART" id="SM00267">
    <property type="entry name" value="GGDEF"/>
    <property type="match status" value="1"/>
</dbReference>
<dbReference type="RefSeq" id="WP_194931058.1">
    <property type="nucleotide sequence ID" value="NZ_JADLZT010000005.1"/>
</dbReference>
<proteinExistence type="predicted"/>
<dbReference type="PROSITE" id="PS50112">
    <property type="entry name" value="PAS"/>
    <property type="match status" value="1"/>
</dbReference>
<dbReference type="Gene3D" id="3.20.20.450">
    <property type="entry name" value="EAL domain"/>
    <property type="match status" value="1"/>
</dbReference>
<dbReference type="EMBL" id="JADLZT010000005">
    <property type="protein sequence ID" value="MBF6024462.1"/>
    <property type="molecule type" value="Genomic_DNA"/>
</dbReference>
<evidence type="ECO:0000259" key="1">
    <source>
        <dbReference type="PROSITE" id="PS50112"/>
    </source>
</evidence>
<dbReference type="SUPFAM" id="SSF55073">
    <property type="entry name" value="Nucleotide cyclase"/>
    <property type="match status" value="1"/>
</dbReference>
<feature type="domain" description="EAL" evidence="3">
    <location>
        <begin position="303"/>
        <end position="553"/>
    </location>
</feature>
<evidence type="ECO:0000259" key="4">
    <source>
        <dbReference type="PROSITE" id="PS50887"/>
    </source>
</evidence>
<reference evidence="5 6" key="1">
    <citation type="submission" date="2020-11" db="EMBL/GenBank/DDBJ databases">
        <title>Draft Genome Sequence and Secondary Metabolite Biosynthetic Potential of the Lysobacter niastensis Type strain DSM 18481.</title>
        <authorList>
            <person name="Turrini P."/>
            <person name="Artuso I."/>
            <person name="Tescari M."/>
            <person name="Lugli G.A."/>
            <person name="Frangipani E."/>
            <person name="Ventura M."/>
            <person name="Visca P."/>
        </authorList>
    </citation>
    <scope>NUCLEOTIDE SEQUENCE [LARGE SCALE GENOMIC DNA]</scope>
    <source>
        <strain evidence="5 6">DSM 18481</strain>
    </source>
</reference>
<dbReference type="PANTHER" id="PTHR44757">
    <property type="entry name" value="DIGUANYLATE CYCLASE DGCP"/>
    <property type="match status" value="1"/>
</dbReference>
<comment type="caution">
    <text evidence="5">The sequence shown here is derived from an EMBL/GenBank/DDBJ whole genome shotgun (WGS) entry which is preliminary data.</text>
</comment>
<dbReference type="SUPFAM" id="SSF55785">
    <property type="entry name" value="PYP-like sensor domain (PAS domain)"/>
    <property type="match status" value="1"/>
</dbReference>
<gene>
    <name evidence="5" type="ORF">IU514_10520</name>
</gene>
<dbReference type="NCBIfam" id="TIGR00229">
    <property type="entry name" value="sensory_box"/>
    <property type="match status" value="1"/>
</dbReference>
<dbReference type="CDD" id="cd01949">
    <property type="entry name" value="GGDEF"/>
    <property type="match status" value="1"/>
</dbReference>
<evidence type="ECO:0000259" key="2">
    <source>
        <dbReference type="PROSITE" id="PS50113"/>
    </source>
</evidence>
<dbReference type="PROSITE" id="PS50113">
    <property type="entry name" value="PAC"/>
    <property type="match status" value="1"/>
</dbReference>
<dbReference type="Gene3D" id="3.30.70.270">
    <property type="match status" value="1"/>
</dbReference>